<reference evidence="3" key="2">
    <citation type="submission" date="2021-04" db="EMBL/GenBank/DDBJ databases">
        <authorList>
            <person name="Gilroy R."/>
        </authorList>
    </citation>
    <scope>NUCLEOTIDE SEQUENCE</scope>
    <source>
        <strain evidence="3">ChiSjej1B19-8411</strain>
    </source>
</reference>
<feature type="region of interest" description="Disordered" evidence="1">
    <location>
        <begin position="1"/>
        <end position="28"/>
    </location>
</feature>
<sequence length="417" mass="46442">MVKLFKRKGRKKRAPVPNETGSAPLQAQTGNELQEYKARLSRNRKKNLIRTLVVIGIVAVAVCLLLFLVQRRKYNSYRVVATSEQEDTVSTKYTELGGNLLKYSGESASLLNKDQETLWNVTYDEMQNPMIDECDGTVVIYDQDNVSMAIFDESGQIGSVTTNLNIVKAKVAKQGVVAAILDGGDDTWINFYASDGSLIAENQTRVDDPGYPLDISVSPDGMMIMVAYQFVDGGQTTSYVAFYNFGSVGQNQIDNIVSGYKYEGVVVPQVEYLDENTAVAFRDDGFTIYKGQEVPKEETTVEVDQEIVSAFYDEESIGLVFMNDSEENTDKQYVMEVYNKNGRQKFTTEFGISYTNIKMSGGQVVMHNSSQVCVISAQGVEKFNGTIDEGNISDFFKLGMNRYVLVLDNGLVTIKFK</sequence>
<dbReference type="Pfam" id="PF18975">
    <property type="entry name" value="DUF5711"/>
    <property type="match status" value="1"/>
</dbReference>
<proteinExistence type="predicted"/>
<accession>A0A9D2B3M3</accession>
<gene>
    <name evidence="3" type="ORF">IAA45_09665</name>
</gene>
<feature type="compositionally biased region" description="Polar residues" evidence="1">
    <location>
        <begin position="19"/>
        <end position="28"/>
    </location>
</feature>
<keyword evidence="2" id="KW-0812">Transmembrane</keyword>
<reference evidence="3" key="1">
    <citation type="journal article" date="2021" name="PeerJ">
        <title>Extensive microbial diversity within the chicken gut microbiome revealed by metagenomics and culture.</title>
        <authorList>
            <person name="Gilroy R."/>
            <person name="Ravi A."/>
            <person name="Getino M."/>
            <person name="Pursley I."/>
            <person name="Horton D.L."/>
            <person name="Alikhan N.F."/>
            <person name="Baker D."/>
            <person name="Gharbi K."/>
            <person name="Hall N."/>
            <person name="Watson M."/>
            <person name="Adriaenssens E.M."/>
            <person name="Foster-Nyarko E."/>
            <person name="Jarju S."/>
            <person name="Secka A."/>
            <person name="Antonio M."/>
            <person name="Oren A."/>
            <person name="Chaudhuri R.R."/>
            <person name="La Ragione R."/>
            <person name="Hildebrand F."/>
            <person name="Pallen M.J."/>
        </authorList>
    </citation>
    <scope>NUCLEOTIDE SEQUENCE</scope>
    <source>
        <strain evidence="3">ChiSjej1B19-8411</strain>
    </source>
</reference>
<evidence type="ECO:0000313" key="3">
    <source>
        <dbReference type="EMBL" id="HIX59963.1"/>
    </source>
</evidence>
<keyword evidence="2" id="KW-1133">Transmembrane helix</keyword>
<feature type="compositionally biased region" description="Basic residues" evidence="1">
    <location>
        <begin position="1"/>
        <end position="14"/>
    </location>
</feature>
<evidence type="ECO:0000256" key="1">
    <source>
        <dbReference type="SAM" id="MobiDB-lite"/>
    </source>
</evidence>
<name>A0A9D2B3M3_9FIRM</name>
<keyword evidence="2" id="KW-0472">Membrane</keyword>
<evidence type="ECO:0000256" key="2">
    <source>
        <dbReference type="SAM" id="Phobius"/>
    </source>
</evidence>
<organism evidence="3 4">
    <name type="scientific">Candidatus Blautia gallistercoris</name>
    <dbReference type="NCBI Taxonomy" id="2838490"/>
    <lineage>
        <taxon>Bacteria</taxon>
        <taxon>Bacillati</taxon>
        <taxon>Bacillota</taxon>
        <taxon>Clostridia</taxon>
        <taxon>Lachnospirales</taxon>
        <taxon>Lachnospiraceae</taxon>
        <taxon>Blautia</taxon>
    </lineage>
</organism>
<protein>
    <submittedName>
        <fullName evidence="3">Uncharacterized protein</fullName>
    </submittedName>
</protein>
<dbReference type="InterPro" id="IPR043765">
    <property type="entry name" value="DUF5711"/>
</dbReference>
<dbReference type="AlphaFoldDB" id="A0A9D2B3M3"/>
<feature type="transmembrane region" description="Helical" evidence="2">
    <location>
        <begin position="48"/>
        <end position="69"/>
    </location>
</feature>
<comment type="caution">
    <text evidence="3">The sequence shown here is derived from an EMBL/GenBank/DDBJ whole genome shotgun (WGS) entry which is preliminary data.</text>
</comment>
<evidence type="ECO:0000313" key="4">
    <source>
        <dbReference type="Proteomes" id="UP000886817"/>
    </source>
</evidence>
<dbReference type="Proteomes" id="UP000886817">
    <property type="component" value="Unassembled WGS sequence"/>
</dbReference>
<dbReference type="EMBL" id="DXEX01000204">
    <property type="protein sequence ID" value="HIX59963.1"/>
    <property type="molecule type" value="Genomic_DNA"/>
</dbReference>